<feature type="region of interest" description="Disordered" evidence="1">
    <location>
        <begin position="372"/>
        <end position="403"/>
    </location>
</feature>
<feature type="region of interest" description="Disordered" evidence="1">
    <location>
        <begin position="1255"/>
        <end position="1277"/>
    </location>
</feature>
<sequence length="1383" mass="150178">MHHPLPPTSWRTTAVYLAATELCVRTRFPMTALEHGKTPIRIRGKRSACRAEKWHFGKQRKHLQVVKSSLAMSETSPQAASGASRALKRRKVALSRLEQLPAELIQEILLYSGNLDLPLASPRLASQLSGKQLQWQLTKHALSPIVHCTSTATGQDLRQAERLLSSRFMTWAFFGQWLDDQAGVRYAIQLGSADNTDRHQSDQWRSLQPSADLGIPIKLLHGPWTRDKIKFLCVLTSNCTDSPGGLAGLASEVAYTGLMDAAREQCMDALELLRRLGVAPDQDLLRTAITDFGCQRDTVMYILRWCASEVMRCTAGGVDGGGAEDTRPRVDIDFLDPVIWAWADKARRGGDAKGEWLTKTLKRVSSVTANGDDTQEAIELSSNSSSSSRREAKMPGLFRSPSIAEIDGGRSRLPLRIPTLRKKKSVIKSDSTVAVNAVRSPDAIAEESPMSFDIKDEDRTVGCFYDDGHANVPQKASRRQAMRDFVKSMKEKSRTMSESGVPHNEGTPQRSVARGRRVDQPYDKNGLSSVPVKDDVLDRIMGAPKSEPKPASDSFYLKQRIRANSRAASATNRSPASGLSQAERDRQPLSAEELDATFVGAPYFRVEKRGARYASQVLFRGGDAILAAAIYGTDHKGITHETFEASTLGVHQVREADDRPELKRHETGSRLTLILGAEEPVLEVPNMLSANGLDRGTIGFEHFVQLPVADSVAQPDEPQSLENRHLLISGPEALGLRNLDVEALINRLAELDELYRSLRSGDASSSALNEGKISEMGEDLFDKLLSAELGISPAGTGSVSLGTQITALQETLNVKGLWHDFSMVEWRIQVGALLWAGEDDNDPQQPGERDVLILQITLAAELAVRLEILASLNASDGFPPMITDADREKVATQRSRKIDWDVLLAERFLEHLTAMSGSAVSSAAGNRSSFFSAITSFSAASNGAKPPIFEPKNIEQQITGLISFAESIGWPNTEAVKSQLTTQTDVGRPKSTLSNMSMYATPMSSPGLPASPSVPNNRLSYFGSSALQRRPGISRMTTAQSMQLFPTSAPSSNAGGFQTSGWLSKSWLSGLVLPGEAASHFLISTLLENSPEAIEALGDCANLYGGFILQGRGYWSKSCVIGRVLAATEGAKECMGWISVPAPGQADGWVNLEIKDIALPPKIKTPERIAQDSDPLHNTSASSVQVGDFTTPLDGPPVMGNKVRFSSLSLPSPTSDAPGQATLTFTSPLNPKLLPLSLTLTHDIHFISSYPCHPTPLPRSRRPTSAKPPLTLSPPVSPIDSLTDKALPASPAHPLHVEYRYHLIPAASLLTLPGEGLLREVVHGEEVEVLVLDARGSWELEVLGRAWCAKVGESAVVGKEGRTCLACCIREARGMGVRVVVRS</sequence>
<keyword evidence="3" id="KW-1185">Reference proteome</keyword>
<protein>
    <submittedName>
        <fullName evidence="2">Uncharacterized protein</fullName>
    </submittedName>
</protein>
<gene>
    <name evidence="2" type="ORF">B0A48_11839</name>
</gene>
<dbReference type="Proteomes" id="UP000192596">
    <property type="component" value="Unassembled WGS sequence"/>
</dbReference>
<feature type="compositionally biased region" description="Low complexity" evidence="1">
    <location>
        <begin position="565"/>
        <end position="577"/>
    </location>
</feature>
<proteinExistence type="predicted"/>
<dbReference type="InParanoid" id="A0A1V8SSW7"/>
<accession>A0A1V8SSW7</accession>
<evidence type="ECO:0000313" key="3">
    <source>
        <dbReference type="Proteomes" id="UP000192596"/>
    </source>
</evidence>
<reference evidence="3" key="1">
    <citation type="submission" date="2017-03" db="EMBL/GenBank/DDBJ databases">
        <title>Genomes of endolithic fungi from Antarctica.</title>
        <authorList>
            <person name="Coleine C."/>
            <person name="Masonjones S."/>
            <person name="Stajich J.E."/>
        </authorList>
    </citation>
    <scope>NUCLEOTIDE SEQUENCE [LARGE SCALE GENOMIC DNA]</scope>
    <source>
        <strain evidence="3">CCFEE 5527</strain>
    </source>
</reference>
<comment type="caution">
    <text evidence="2">The sequence shown here is derived from an EMBL/GenBank/DDBJ whole genome shotgun (WGS) entry which is preliminary data.</text>
</comment>
<feature type="region of interest" description="Disordered" evidence="1">
    <location>
        <begin position="489"/>
        <end position="536"/>
    </location>
</feature>
<dbReference type="PANTHER" id="PTHR42345">
    <property type="entry name" value="TPR_REGION DOMAIN-CONTAINING PROTEIN"/>
    <property type="match status" value="1"/>
</dbReference>
<name>A0A1V8SSW7_9PEZI</name>
<feature type="region of interest" description="Disordered" evidence="1">
    <location>
        <begin position="565"/>
        <end position="588"/>
    </location>
</feature>
<evidence type="ECO:0000313" key="2">
    <source>
        <dbReference type="EMBL" id="OQO02285.1"/>
    </source>
</evidence>
<dbReference type="EMBL" id="NAJO01000028">
    <property type="protein sequence ID" value="OQO02285.1"/>
    <property type="molecule type" value="Genomic_DNA"/>
</dbReference>
<dbReference type="PANTHER" id="PTHR42345:SF2">
    <property type="entry name" value="HELICASE-LIKE PROTEIN"/>
    <property type="match status" value="1"/>
</dbReference>
<evidence type="ECO:0000256" key="1">
    <source>
        <dbReference type="SAM" id="MobiDB-lite"/>
    </source>
</evidence>
<dbReference type="OrthoDB" id="5420387at2759"/>
<organism evidence="2 3">
    <name type="scientific">Cryoendolithus antarcticus</name>
    <dbReference type="NCBI Taxonomy" id="1507870"/>
    <lineage>
        <taxon>Eukaryota</taxon>
        <taxon>Fungi</taxon>
        <taxon>Dikarya</taxon>
        <taxon>Ascomycota</taxon>
        <taxon>Pezizomycotina</taxon>
        <taxon>Dothideomycetes</taxon>
        <taxon>Dothideomycetidae</taxon>
        <taxon>Cladosporiales</taxon>
        <taxon>Cladosporiaceae</taxon>
        <taxon>Cryoendolithus</taxon>
    </lineage>
</organism>
<dbReference type="STRING" id="1507870.A0A1V8SSW7"/>